<evidence type="ECO:0000256" key="1">
    <source>
        <dbReference type="SAM" id="Phobius"/>
    </source>
</evidence>
<feature type="transmembrane region" description="Helical" evidence="1">
    <location>
        <begin position="941"/>
        <end position="958"/>
    </location>
</feature>
<dbReference type="Gene3D" id="1.20.1640.10">
    <property type="entry name" value="Multidrug efflux transporter AcrB transmembrane domain"/>
    <property type="match status" value="2"/>
</dbReference>
<dbReference type="EMBL" id="PGXC01000004">
    <property type="protein sequence ID" value="PKK90732.1"/>
    <property type="molecule type" value="Genomic_DNA"/>
</dbReference>
<dbReference type="SUPFAM" id="SSF82714">
    <property type="entry name" value="Multidrug efflux transporter AcrB TolC docking domain, DN and DC subdomains"/>
    <property type="match status" value="2"/>
</dbReference>
<dbReference type="GO" id="GO:0005886">
    <property type="term" value="C:plasma membrane"/>
    <property type="evidence" value="ECO:0007669"/>
    <property type="project" value="TreeGrafter"/>
</dbReference>
<dbReference type="Proteomes" id="UP000233256">
    <property type="component" value="Unassembled WGS sequence"/>
</dbReference>
<feature type="transmembrane region" description="Helical" evidence="1">
    <location>
        <begin position="422"/>
        <end position="439"/>
    </location>
</feature>
<keyword evidence="1" id="KW-0472">Membrane</keyword>
<dbReference type="Pfam" id="PF00873">
    <property type="entry name" value="ACR_tran"/>
    <property type="match status" value="2"/>
</dbReference>
<keyword evidence="1" id="KW-1133">Transmembrane helix</keyword>
<evidence type="ECO:0000313" key="3">
    <source>
        <dbReference type="Proteomes" id="UP000233256"/>
    </source>
</evidence>
<dbReference type="SUPFAM" id="SSF82866">
    <property type="entry name" value="Multidrug efflux transporter AcrB transmembrane domain"/>
    <property type="match status" value="2"/>
</dbReference>
<dbReference type="Gene3D" id="3.30.70.1320">
    <property type="entry name" value="Multidrug efflux transporter AcrB pore domain like"/>
    <property type="match status" value="1"/>
</dbReference>
<dbReference type="PRINTS" id="PR00702">
    <property type="entry name" value="ACRIFLAVINRP"/>
</dbReference>
<feature type="transmembrane region" description="Helical" evidence="1">
    <location>
        <begin position="590"/>
        <end position="611"/>
    </location>
</feature>
<feature type="transmembrane region" description="Helical" evidence="1">
    <location>
        <begin position="471"/>
        <end position="492"/>
    </location>
</feature>
<dbReference type="PANTHER" id="PTHR32063:SF16">
    <property type="entry name" value="CATION EFFLUX SYSTEM (ACRB_ACRD_ACRF FAMILY)"/>
    <property type="match status" value="1"/>
</dbReference>
<reference evidence="2 3" key="1">
    <citation type="journal article" date="2017" name="ISME J.">
        <title>Potential for microbial H2 and metal transformations associated with novel bacteria and archaea in deep terrestrial subsurface sediments.</title>
        <authorList>
            <person name="Hernsdorf A.W."/>
            <person name="Amano Y."/>
            <person name="Miyakawa K."/>
            <person name="Ise K."/>
            <person name="Suzuki Y."/>
            <person name="Anantharaman K."/>
            <person name="Probst A."/>
            <person name="Burstein D."/>
            <person name="Thomas B.C."/>
            <person name="Banfield J.F."/>
        </authorList>
    </citation>
    <scope>NUCLEOTIDE SEQUENCE [LARGE SCALE GENOMIC DNA]</scope>
    <source>
        <strain evidence="2">HGW-Wallbacteria-1</strain>
    </source>
</reference>
<feature type="transmembrane region" description="Helical" evidence="1">
    <location>
        <begin position="1002"/>
        <end position="1020"/>
    </location>
</feature>
<keyword evidence="1" id="KW-0812">Transmembrane</keyword>
<dbReference type="AlphaFoldDB" id="A0A2N1PR40"/>
<dbReference type="Gene3D" id="3.30.70.1440">
    <property type="entry name" value="Multidrug efflux transporter AcrB pore domain"/>
    <property type="match status" value="1"/>
</dbReference>
<comment type="caution">
    <text evidence="2">The sequence shown here is derived from an EMBL/GenBank/DDBJ whole genome shotgun (WGS) entry which is preliminary data.</text>
</comment>
<dbReference type="InterPro" id="IPR001036">
    <property type="entry name" value="Acrflvin-R"/>
</dbReference>
<gene>
    <name evidence="2" type="ORF">CVV64_07590</name>
</gene>
<sequence>MSLENNDSGTSLIGAIVHKFLTTQLSIIFIILAIGLGIGAVLVTPREEEPQIVVPMADVIVNCPGASPSEVEELVTTPLERLLWQIDGVEHVYSISSRDMAMATIRFYVGEDRERSYVKLRNKIESHIDTVPPIVKGWVVKPIEIDDVAVVTAVLTSSNNSPHELRRVAEEIKTRLDSIEDLSKSDIVGGYPREIRVILDLEKMAAKDLSILEVAQLLRSRNFSFTAGEITRNGQTLAVTAGPLLETPREIAGLPIISRRGGTIYLNEIAEIIDGPGEPSSYVWFGTGPAADLSHSAGKDVNKNTSPVAKSTERQSSPAVTLAFSKKKGTNAVKVADQVVNELERLKNSILPEGMAIHITRNYGQTANVKVNELLSSLVFAVLTVVALIAFAMGWREAFVVAMAVPISFALALFVNYITGFTINRVTLFALILSLGLVVDDPITNVDNIQRHIFRKRKKPMGATMDGVREVLPPVIMSTLTIIVSFLPMFFITGMMGPYMRPMAINVPLTVTFSTICALTFVPWLAYKLLRKKGMPENSTDMNSAQINTSEIDETDRNSESVDNTQIDVTPNWVRKSYRSVVAPLLDKPILSWIFIASIFVLLGFAGWLALSRRVPLKMLPFDNKNEFQITIDMPEGTPVEKTAEALKAVENVIAAVPEVTNFTAYAGLPSPVDFNGLVRHYYFRRYSHQGEIRVNLADKSRRSMQSHEIALRIRDKVVEAAAARGGIAKIVELPPGPPVISTLTCEIYGNEGTEYSEMIQASSNLQKLLSNQHGVVDIDDMSEAIHSELNFNLDRHLAALHGVANESAAMTLAGALGNMSVGILHLPGERNYLPIKLELSSADRRDSWRLAQTGVRAADGSLVELGTLGKFSVRNADQPLYHKDLQRVVYVTAELAGKTPVEVILDTQTALKKKPLSDKVRVEWAGEGEWQITLRVFRDLGLAFGVALMGIYLLLILETNSFFMPLIIMSAIPLTAIGIMPGFWLLNLLRAETIGGYENPVFFTATAMIGMIALGGIVVRNSIVLIEFIQDSLREGSTLREAILESGAVRFRPILLTAGTTALGAWPITLDPIFSGLAWALIFGLFASTAFTMLVVPVIYHKTFRKKYS</sequence>
<feature type="transmembrane region" description="Helical" evidence="1">
    <location>
        <begin position="374"/>
        <end position="392"/>
    </location>
</feature>
<name>A0A2N1PR40_9BACT</name>
<dbReference type="InterPro" id="IPR027463">
    <property type="entry name" value="AcrB_DN_DC_subdom"/>
</dbReference>
<dbReference type="PANTHER" id="PTHR32063">
    <property type="match status" value="1"/>
</dbReference>
<dbReference type="SUPFAM" id="SSF82693">
    <property type="entry name" value="Multidrug efflux transporter AcrB pore domain, PN1, PN2, PC1 and PC2 subdomains"/>
    <property type="match status" value="3"/>
</dbReference>
<dbReference type="Gene3D" id="3.30.2090.10">
    <property type="entry name" value="Multidrug efflux transporter AcrB TolC docking domain, DN and DC subdomains"/>
    <property type="match status" value="2"/>
</dbReference>
<accession>A0A2N1PR40</accession>
<feature type="transmembrane region" description="Helical" evidence="1">
    <location>
        <begin position="964"/>
        <end position="990"/>
    </location>
</feature>
<proteinExistence type="predicted"/>
<dbReference type="Gene3D" id="3.30.70.1430">
    <property type="entry name" value="Multidrug efflux transporter AcrB pore domain"/>
    <property type="match status" value="2"/>
</dbReference>
<feature type="transmembrane region" description="Helical" evidence="1">
    <location>
        <begin position="20"/>
        <end position="43"/>
    </location>
</feature>
<feature type="transmembrane region" description="Helical" evidence="1">
    <location>
        <begin position="1078"/>
        <end position="1101"/>
    </location>
</feature>
<organism evidence="2 3">
    <name type="scientific">Candidatus Wallbacteria bacterium HGW-Wallbacteria-1</name>
    <dbReference type="NCBI Taxonomy" id="2013854"/>
    <lineage>
        <taxon>Bacteria</taxon>
        <taxon>Candidatus Walliibacteriota</taxon>
    </lineage>
</organism>
<feature type="transmembrane region" description="Helical" evidence="1">
    <location>
        <begin position="504"/>
        <end position="526"/>
    </location>
</feature>
<dbReference type="GO" id="GO:0042910">
    <property type="term" value="F:xenobiotic transmembrane transporter activity"/>
    <property type="evidence" value="ECO:0007669"/>
    <property type="project" value="TreeGrafter"/>
</dbReference>
<feature type="transmembrane region" description="Helical" evidence="1">
    <location>
        <begin position="398"/>
        <end position="415"/>
    </location>
</feature>
<protein>
    <submittedName>
        <fullName evidence="2">AcrB/AcrD/AcrF family protein</fullName>
    </submittedName>
</protein>
<evidence type="ECO:0000313" key="2">
    <source>
        <dbReference type="EMBL" id="PKK90732.1"/>
    </source>
</evidence>